<gene>
    <name evidence="1" type="ORF">JQU52_12280</name>
</gene>
<evidence type="ECO:0000313" key="2">
    <source>
        <dbReference type="Proteomes" id="UP000653156"/>
    </source>
</evidence>
<accession>A0A892ZEJ6</accession>
<dbReference type="KEGG" id="ptes:JQU52_12280"/>
<dbReference type="InterPro" id="IPR018741">
    <property type="entry name" value="DUF2288"/>
</dbReference>
<sequence length="106" mass="11957">MHSEHPDDTQHLNHKLNLETARIHWHELQTHFARGMVIWVAAELDLVNIAHLIATDNSAAIALLMHEGKLAPVSTAQAQQFWQHNTALWAVVVAPWVLVQSIEIAH</sequence>
<dbReference type="Proteomes" id="UP000653156">
    <property type="component" value="Chromosome"/>
</dbReference>
<dbReference type="EMBL" id="CP069798">
    <property type="protein sequence ID" value="QRQ81471.1"/>
    <property type="molecule type" value="Genomic_DNA"/>
</dbReference>
<dbReference type="AlphaFoldDB" id="A0A892ZEJ6"/>
<organism evidence="1 2">
    <name type="scientific">Paralysiella testudinis</name>
    <dbReference type="NCBI Taxonomy" id="2809020"/>
    <lineage>
        <taxon>Bacteria</taxon>
        <taxon>Pseudomonadati</taxon>
        <taxon>Pseudomonadota</taxon>
        <taxon>Betaproteobacteria</taxon>
        <taxon>Neisseriales</taxon>
        <taxon>Neisseriaceae</taxon>
        <taxon>Paralysiella</taxon>
    </lineage>
</organism>
<dbReference type="RefSeq" id="WP_230338765.1">
    <property type="nucleotide sequence ID" value="NZ_CP069798.1"/>
</dbReference>
<proteinExistence type="predicted"/>
<protein>
    <submittedName>
        <fullName evidence="1">DUF2288 domain-containing protein</fullName>
    </submittedName>
</protein>
<dbReference type="Pfam" id="PF10052">
    <property type="entry name" value="DUF2288"/>
    <property type="match status" value="1"/>
</dbReference>
<name>A0A892ZEJ6_9NEIS</name>
<keyword evidence="2" id="KW-1185">Reference proteome</keyword>
<reference evidence="1" key="1">
    <citation type="submission" date="2021-02" db="EMBL/GenBank/DDBJ databases">
        <title>Neisseriaceae sp. 26B isolated from the cloaca of a Common Toad-headed Turtle (Mesoclemmys nasuta).</title>
        <authorList>
            <person name="Spergser J."/>
            <person name="Busse H.-J."/>
        </authorList>
    </citation>
    <scope>NUCLEOTIDE SEQUENCE</scope>
    <source>
        <strain evidence="1">26B</strain>
    </source>
</reference>
<evidence type="ECO:0000313" key="1">
    <source>
        <dbReference type="EMBL" id="QRQ81471.1"/>
    </source>
</evidence>